<gene>
    <name evidence="8" type="primary">purQ</name>
    <name evidence="9" type="ORF">FC59_GL000285</name>
</gene>
<evidence type="ECO:0000256" key="6">
    <source>
        <dbReference type="ARBA" id="ARBA00022840"/>
    </source>
</evidence>
<keyword evidence="5 8" id="KW-0378">Hydrolase</keyword>
<name>A0A0R1VHW6_9LACO</name>
<comment type="subcellular location">
    <subcellularLocation>
        <location evidence="8">Cytoplasm</location>
    </subcellularLocation>
</comment>
<feature type="active site" evidence="8">
    <location>
        <position position="197"/>
    </location>
</feature>
<dbReference type="EC" id="6.3.5.3" evidence="8"/>
<dbReference type="eggNOG" id="COG0047">
    <property type="taxonomic scope" value="Bacteria"/>
</dbReference>
<accession>A0A0R1VHW6</accession>
<keyword evidence="6 8" id="KW-0067">ATP-binding</keyword>
<dbReference type="GO" id="GO:0004359">
    <property type="term" value="F:glutaminase activity"/>
    <property type="evidence" value="ECO:0007669"/>
    <property type="project" value="UniProtKB-EC"/>
</dbReference>
<comment type="caution">
    <text evidence="9">The sequence shown here is derived from an EMBL/GenBank/DDBJ whole genome shotgun (WGS) entry which is preliminary data.</text>
</comment>
<dbReference type="EC" id="3.5.1.2" evidence="8"/>
<dbReference type="PANTHER" id="PTHR47552">
    <property type="entry name" value="PHOSPHORIBOSYLFORMYLGLYCINAMIDINE SYNTHASE SUBUNIT PURQ"/>
    <property type="match status" value="1"/>
</dbReference>
<dbReference type="PROSITE" id="PS51273">
    <property type="entry name" value="GATASE_TYPE_1"/>
    <property type="match status" value="1"/>
</dbReference>
<keyword evidence="4 8" id="KW-0658">Purine biosynthesis</keyword>
<proteinExistence type="inferred from homology"/>
<comment type="catalytic activity">
    <reaction evidence="8">
        <text>N(2)-formyl-N(1)-(5-phospho-beta-D-ribosyl)glycinamide + L-glutamine + ATP + H2O = 2-formamido-N(1)-(5-O-phospho-beta-D-ribosyl)acetamidine + L-glutamate + ADP + phosphate + H(+)</text>
        <dbReference type="Rhea" id="RHEA:17129"/>
        <dbReference type="ChEBI" id="CHEBI:15377"/>
        <dbReference type="ChEBI" id="CHEBI:15378"/>
        <dbReference type="ChEBI" id="CHEBI:29985"/>
        <dbReference type="ChEBI" id="CHEBI:30616"/>
        <dbReference type="ChEBI" id="CHEBI:43474"/>
        <dbReference type="ChEBI" id="CHEBI:58359"/>
        <dbReference type="ChEBI" id="CHEBI:147286"/>
        <dbReference type="ChEBI" id="CHEBI:147287"/>
        <dbReference type="ChEBI" id="CHEBI:456216"/>
        <dbReference type="EC" id="6.3.5.3"/>
    </reaction>
</comment>
<evidence type="ECO:0000256" key="3">
    <source>
        <dbReference type="ARBA" id="ARBA00022741"/>
    </source>
</evidence>
<sequence>MKIAVVVFPGSNCDIDMYEAFHTVCKADIEYVSYKEKSLDGFDAVVLPGGFSYGDYLRTGAIARFSNIIPAVEKMAEEGKLVLGVCNGFQILTEMGLLPGALKKNDSLQFVCKTVTLEVENTHTPFTTEYEDKELIRIPIAHGDGSYYADEDVLAELENNHQVVFRYHGENPNGSLHDIAGICNKEGNVLGMMPHPERAVEKILGGTDGLPLFKSLLKAGVQA</sequence>
<dbReference type="PANTHER" id="PTHR47552:SF1">
    <property type="entry name" value="PHOSPHORIBOSYLFORMYLGLYCINAMIDINE SYNTHASE SUBUNIT PURQ"/>
    <property type="match status" value="1"/>
</dbReference>
<evidence type="ECO:0000256" key="4">
    <source>
        <dbReference type="ARBA" id="ARBA00022755"/>
    </source>
</evidence>
<dbReference type="HAMAP" id="MF_00421">
    <property type="entry name" value="PurQ"/>
    <property type="match status" value="1"/>
</dbReference>
<dbReference type="EMBL" id="AZFU01000015">
    <property type="protein sequence ID" value="KRM05057.1"/>
    <property type="molecule type" value="Genomic_DNA"/>
</dbReference>
<dbReference type="InterPro" id="IPR010075">
    <property type="entry name" value="PRibForGlyAmidine_synth_PurQ"/>
</dbReference>
<dbReference type="UniPathway" id="UPA00074">
    <property type="reaction ID" value="UER00128"/>
</dbReference>
<dbReference type="GO" id="GO:0005524">
    <property type="term" value="F:ATP binding"/>
    <property type="evidence" value="ECO:0007669"/>
    <property type="project" value="UniProtKB-KW"/>
</dbReference>
<keyword evidence="7 8" id="KW-0315">Glutamine amidotransferase</keyword>
<organism evidence="9 10">
    <name type="scientific">Lactobacillus kitasatonis DSM 16761 = JCM 1039</name>
    <dbReference type="NCBI Taxonomy" id="1423767"/>
    <lineage>
        <taxon>Bacteria</taxon>
        <taxon>Bacillati</taxon>
        <taxon>Bacillota</taxon>
        <taxon>Bacilli</taxon>
        <taxon>Lactobacillales</taxon>
        <taxon>Lactobacillaceae</taxon>
        <taxon>Lactobacillus</taxon>
    </lineage>
</organism>
<dbReference type="SMART" id="SM01211">
    <property type="entry name" value="GATase_5"/>
    <property type="match status" value="1"/>
</dbReference>
<feature type="active site" description="Nucleophile" evidence="8">
    <location>
        <position position="86"/>
    </location>
</feature>
<evidence type="ECO:0000256" key="8">
    <source>
        <dbReference type="HAMAP-Rule" id="MF_00421"/>
    </source>
</evidence>
<evidence type="ECO:0000313" key="10">
    <source>
        <dbReference type="Proteomes" id="UP000051307"/>
    </source>
</evidence>
<keyword evidence="3 8" id="KW-0547">Nucleotide-binding</keyword>
<protein>
    <recommendedName>
        <fullName evidence="8">Phosphoribosylformylglycinamidine synthase subunit PurQ</fullName>
        <shortName evidence="8">FGAM synthase</shortName>
        <ecNumber evidence="8">6.3.5.3</ecNumber>
    </recommendedName>
    <alternativeName>
        <fullName evidence="8">Formylglycinamide ribonucleotide amidotransferase subunit I</fullName>
        <shortName evidence="8">FGAR amidotransferase I</shortName>
        <shortName evidence="8">FGAR-AT I</shortName>
    </alternativeName>
    <alternativeName>
        <fullName evidence="8">Glutaminase PurQ</fullName>
        <ecNumber evidence="8">3.5.1.2</ecNumber>
    </alternativeName>
    <alternativeName>
        <fullName evidence="8">Phosphoribosylformylglycinamidine synthase subunit I</fullName>
    </alternativeName>
</protein>
<evidence type="ECO:0000256" key="1">
    <source>
        <dbReference type="ARBA" id="ARBA00022490"/>
    </source>
</evidence>
<comment type="function">
    <text evidence="8">Part of the phosphoribosylformylglycinamidine synthase complex involved in the purines biosynthetic pathway. Catalyzes the ATP-dependent conversion of formylglycinamide ribonucleotide (FGAR) and glutamine to yield formylglycinamidine ribonucleotide (FGAM) and glutamate. The FGAM synthase complex is composed of three subunits. PurQ produces an ammonia molecule by converting glutamine to glutamate. PurL transfers the ammonia molecule to FGAR to form FGAM in an ATP-dependent manner. PurS interacts with PurQ and PurL and is thought to assist in the transfer of the ammonia molecule from PurQ to PurL.</text>
</comment>
<dbReference type="AlphaFoldDB" id="A0A0R1VHW6"/>
<dbReference type="GO" id="GO:0006189">
    <property type="term" value="P:'de novo' IMP biosynthetic process"/>
    <property type="evidence" value="ECO:0007669"/>
    <property type="project" value="UniProtKB-UniRule"/>
</dbReference>
<comment type="pathway">
    <text evidence="8">Purine metabolism; IMP biosynthesis via de novo pathway; 5-amino-1-(5-phospho-D-ribosyl)imidazole from N(2)-formyl-N(1)-(5-phospho-D-ribosyl)glycinamide: step 1/2.</text>
</comment>
<dbReference type="NCBIfam" id="TIGR01737">
    <property type="entry name" value="FGAM_synth_I"/>
    <property type="match status" value="1"/>
</dbReference>
<dbReference type="FunFam" id="3.40.50.880:FF:000019">
    <property type="entry name" value="Phosphoribosylformylglycinamidine synthase subunit PurQ"/>
    <property type="match status" value="1"/>
</dbReference>
<reference evidence="9 10" key="1">
    <citation type="journal article" date="2015" name="Genome Announc.">
        <title>Expanding the biotechnology potential of lactobacilli through comparative genomics of 213 strains and associated genera.</title>
        <authorList>
            <person name="Sun Z."/>
            <person name="Harris H.M."/>
            <person name="McCann A."/>
            <person name="Guo C."/>
            <person name="Argimon S."/>
            <person name="Zhang W."/>
            <person name="Yang X."/>
            <person name="Jeffery I.B."/>
            <person name="Cooney J.C."/>
            <person name="Kagawa T.F."/>
            <person name="Liu W."/>
            <person name="Song Y."/>
            <person name="Salvetti E."/>
            <person name="Wrobel A."/>
            <person name="Rasinkangas P."/>
            <person name="Parkhill J."/>
            <person name="Rea M.C."/>
            <person name="O'Sullivan O."/>
            <person name="Ritari J."/>
            <person name="Douillard F.P."/>
            <person name="Paul Ross R."/>
            <person name="Yang R."/>
            <person name="Briner A.E."/>
            <person name="Felis G.E."/>
            <person name="de Vos W.M."/>
            <person name="Barrangou R."/>
            <person name="Klaenhammer T.R."/>
            <person name="Caufield P.W."/>
            <person name="Cui Y."/>
            <person name="Zhang H."/>
            <person name="O'Toole P.W."/>
        </authorList>
    </citation>
    <scope>NUCLEOTIDE SEQUENCE [LARGE SCALE GENOMIC DNA]</scope>
    <source>
        <strain evidence="9 10">DSM 16761</strain>
    </source>
</reference>
<evidence type="ECO:0000313" key="9">
    <source>
        <dbReference type="EMBL" id="KRM05057.1"/>
    </source>
</evidence>
<dbReference type="CDD" id="cd01740">
    <property type="entry name" value="GATase1_FGAR_AT"/>
    <property type="match status" value="1"/>
</dbReference>
<dbReference type="NCBIfam" id="NF002957">
    <property type="entry name" value="PRK03619.1"/>
    <property type="match status" value="1"/>
</dbReference>
<dbReference type="OrthoDB" id="9804441at2"/>
<dbReference type="Gene3D" id="3.40.50.880">
    <property type="match status" value="1"/>
</dbReference>
<dbReference type="InterPro" id="IPR029062">
    <property type="entry name" value="Class_I_gatase-like"/>
</dbReference>
<evidence type="ECO:0000256" key="5">
    <source>
        <dbReference type="ARBA" id="ARBA00022801"/>
    </source>
</evidence>
<dbReference type="SUPFAM" id="SSF52317">
    <property type="entry name" value="Class I glutamine amidotransferase-like"/>
    <property type="match status" value="1"/>
</dbReference>
<dbReference type="GO" id="GO:0004642">
    <property type="term" value="F:phosphoribosylformylglycinamidine synthase activity"/>
    <property type="evidence" value="ECO:0007669"/>
    <property type="project" value="UniProtKB-UniRule"/>
</dbReference>
<feature type="active site" evidence="8">
    <location>
        <position position="195"/>
    </location>
</feature>
<dbReference type="Pfam" id="PF13507">
    <property type="entry name" value="GATase_5"/>
    <property type="match status" value="1"/>
</dbReference>
<dbReference type="GO" id="GO:0005737">
    <property type="term" value="C:cytoplasm"/>
    <property type="evidence" value="ECO:0007669"/>
    <property type="project" value="UniProtKB-SubCell"/>
</dbReference>
<keyword evidence="1 8" id="KW-0963">Cytoplasm</keyword>
<keyword evidence="2 8" id="KW-0436">Ligase</keyword>
<comment type="catalytic activity">
    <reaction evidence="8">
        <text>L-glutamine + H2O = L-glutamate + NH4(+)</text>
        <dbReference type="Rhea" id="RHEA:15889"/>
        <dbReference type="ChEBI" id="CHEBI:15377"/>
        <dbReference type="ChEBI" id="CHEBI:28938"/>
        <dbReference type="ChEBI" id="CHEBI:29985"/>
        <dbReference type="ChEBI" id="CHEBI:58359"/>
        <dbReference type="EC" id="3.5.1.2"/>
    </reaction>
</comment>
<dbReference type="RefSeq" id="WP_025015332.1">
    <property type="nucleotide sequence ID" value="NZ_AZFU01000015.1"/>
</dbReference>
<dbReference type="PATRIC" id="fig|1423767.3.peg.297"/>
<evidence type="ECO:0000256" key="7">
    <source>
        <dbReference type="ARBA" id="ARBA00022962"/>
    </source>
</evidence>
<evidence type="ECO:0000256" key="2">
    <source>
        <dbReference type="ARBA" id="ARBA00022598"/>
    </source>
</evidence>
<dbReference type="Proteomes" id="UP000051307">
    <property type="component" value="Unassembled WGS sequence"/>
</dbReference>
<comment type="subunit">
    <text evidence="8">Part of the FGAM synthase complex composed of 1 PurL, 1 PurQ and 2 PurS subunits.</text>
</comment>
<dbReference type="PIRSF" id="PIRSF001586">
    <property type="entry name" value="FGAM_synth_I"/>
    <property type="match status" value="1"/>
</dbReference>